<reference evidence="2 3" key="1">
    <citation type="submission" date="2020-06" db="EMBL/GenBank/DDBJ databases">
        <title>Schlegella sp. ID0723 isolated from air conditioner.</title>
        <authorList>
            <person name="Kim D.Y."/>
            <person name="Kim D.-U."/>
        </authorList>
    </citation>
    <scope>NUCLEOTIDE SEQUENCE [LARGE SCALE GENOMIC DNA]</scope>
    <source>
        <strain evidence="2 3">ID0723</strain>
    </source>
</reference>
<gene>
    <name evidence="2" type="ORF">HQN59_01895</name>
</gene>
<proteinExistence type="predicted"/>
<dbReference type="EMBL" id="JABWMJ010000001">
    <property type="protein sequence ID" value="NUZ04503.1"/>
    <property type="molecule type" value="Genomic_DNA"/>
</dbReference>
<accession>A0A7Y6TUZ8</accession>
<keyword evidence="1" id="KW-1133">Transmembrane helix</keyword>
<keyword evidence="1" id="KW-0472">Membrane</keyword>
<dbReference type="Proteomes" id="UP000529637">
    <property type="component" value="Unassembled WGS sequence"/>
</dbReference>
<name>A0A7Y6TUZ8_9BURK</name>
<keyword evidence="3" id="KW-1185">Reference proteome</keyword>
<comment type="caution">
    <text evidence="2">The sequence shown here is derived from an EMBL/GenBank/DDBJ whole genome shotgun (WGS) entry which is preliminary data.</text>
</comment>
<dbReference type="RefSeq" id="WP_176065507.1">
    <property type="nucleotide sequence ID" value="NZ_JABWMJ010000001.1"/>
</dbReference>
<evidence type="ECO:0000313" key="3">
    <source>
        <dbReference type="Proteomes" id="UP000529637"/>
    </source>
</evidence>
<organism evidence="2 3">
    <name type="scientific">Piscinibacter koreensis</name>
    <dbReference type="NCBI Taxonomy" id="2742824"/>
    <lineage>
        <taxon>Bacteria</taxon>
        <taxon>Pseudomonadati</taxon>
        <taxon>Pseudomonadota</taxon>
        <taxon>Betaproteobacteria</taxon>
        <taxon>Burkholderiales</taxon>
        <taxon>Sphaerotilaceae</taxon>
        <taxon>Piscinibacter</taxon>
    </lineage>
</organism>
<sequence length="269" mass="28848">MNRPEPVTEADLHAWVDGQLSAERAREIDVYLSTRPDEAERLAAYRAQGRELHALFDPVLDEPVPRPVLAAARRPQRAARHAIAAAVVAALLGGAGGWVLRGSLAPAVSPSVASGVAFAQRAAVAHAVYSPDVRRPVEVSAAQEDQLVTWLSRRMGTPMKPPHLQELGYALEGGRLLPGGRGPVAQFMYHDASGARLTLYVSNDVAVAGHAGSATTPAEPAFRFSQESGGVNVFYWVEGRFGYALSASLPRAELARVAAVVYRDWRTGR</sequence>
<evidence type="ECO:0000256" key="1">
    <source>
        <dbReference type="SAM" id="Phobius"/>
    </source>
</evidence>
<dbReference type="AlphaFoldDB" id="A0A7Y6TUZ8"/>
<feature type="transmembrane region" description="Helical" evidence="1">
    <location>
        <begin position="82"/>
        <end position="100"/>
    </location>
</feature>
<protein>
    <submittedName>
        <fullName evidence="2">Anti-sigma factor</fullName>
    </submittedName>
</protein>
<evidence type="ECO:0000313" key="2">
    <source>
        <dbReference type="EMBL" id="NUZ04503.1"/>
    </source>
</evidence>
<keyword evidence="1" id="KW-0812">Transmembrane</keyword>